<keyword evidence="2" id="KW-1185">Reference proteome</keyword>
<dbReference type="InterPro" id="IPR051532">
    <property type="entry name" value="Ester_Hydrolysis_Enzymes"/>
</dbReference>
<sequence>MATNVLSNSAANAIFNVIIDDFSDDDLYSTSQKVVRQAAPANYWTFDTSGLNLRILPLGNSITNDFQSSFGNGYRLQLLNNLKGNTVDFVGSVQAGTMSDSDNEGHNGATIDQISSFATVSLPQRPNVVLLHAGTNDINGNIDTAKCSCPRLETSMGARIPDSLLSHQAIENLRKKQWVGGLPPLFYKGAIRLLLPCGRSGCSTSLLHTTPPAPTVSAALGLSP</sequence>
<accession>A0AAD9Y5I9</accession>
<evidence type="ECO:0000313" key="1">
    <source>
        <dbReference type="EMBL" id="KAK2734883.1"/>
    </source>
</evidence>
<dbReference type="Proteomes" id="UP001281614">
    <property type="component" value="Unassembled WGS sequence"/>
</dbReference>
<dbReference type="GO" id="GO:0004622">
    <property type="term" value="F:phosphatidylcholine lysophospholipase activity"/>
    <property type="evidence" value="ECO:0007669"/>
    <property type="project" value="TreeGrafter"/>
</dbReference>
<dbReference type="Gene3D" id="3.40.50.1110">
    <property type="entry name" value="SGNH hydrolase"/>
    <property type="match status" value="1"/>
</dbReference>
<reference evidence="1" key="1">
    <citation type="submission" date="2023-02" db="EMBL/GenBank/DDBJ databases">
        <title>Colletotrichum kahawae CIFC_Que2 genome sequencing and assembly.</title>
        <authorList>
            <person name="Baroncelli R."/>
        </authorList>
    </citation>
    <scope>NUCLEOTIDE SEQUENCE</scope>
    <source>
        <strain evidence="1">CIFC_Que2</strain>
    </source>
</reference>
<dbReference type="EMBL" id="VYYT01000453">
    <property type="protein sequence ID" value="KAK2734883.1"/>
    <property type="molecule type" value="Genomic_DNA"/>
</dbReference>
<comment type="caution">
    <text evidence="1">The sequence shown here is derived from an EMBL/GenBank/DDBJ whole genome shotgun (WGS) entry which is preliminary data.</text>
</comment>
<dbReference type="PANTHER" id="PTHR30383">
    <property type="entry name" value="THIOESTERASE 1/PROTEASE 1/LYSOPHOSPHOLIPASE L1"/>
    <property type="match status" value="1"/>
</dbReference>
<organism evidence="1 2">
    <name type="scientific">Colletotrichum kahawae</name>
    <name type="common">Coffee berry disease fungus</name>
    <dbReference type="NCBI Taxonomy" id="34407"/>
    <lineage>
        <taxon>Eukaryota</taxon>
        <taxon>Fungi</taxon>
        <taxon>Dikarya</taxon>
        <taxon>Ascomycota</taxon>
        <taxon>Pezizomycotina</taxon>
        <taxon>Sordariomycetes</taxon>
        <taxon>Hypocreomycetidae</taxon>
        <taxon>Glomerellales</taxon>
        <taxon>Glomerellaceae</taxon>
        <taxon>Colletotrichum</taxon>
        <taxon>Colletotrichum gloeosporioides species complex</taxon>
    </lineage>
</organism>
<protein>
    <submittedName>
        <fullName evidence="1">GDSL-like lipase acylhydrolase</fullName>
    </submittedName>
</protein>
<evidence type="ECO:0000313" key="2">
    <source>
        <dbReference type="Proteomes" id="UP001281614"/>
    </source>
</evidence>
<dbReference type="PANTHER" id="PTHR30383:SF5">
    <property type="entry name" value="SGNH HYDROLASE-TYPE ESTERASE DOMAIN-CONTAINING PROTEIN"/>
    <property type="match status" value="1"/>
</dbReference>
<dbReference type="AlphaFoldDB" id="A0AAD9Y5I9"/>
<proteinExistence type="predicted"/>
<dbReference type="SUPFAM" id="SSF52266">
    <property type="entry name" value="SGNH hydrolase"/>
    <property type="match status" value="1"/>
</dbReference>
<gene>
    <name evidence="1" type="ORF">CKAH01_18960</name>
</gene>
<dbReference type="InterPro" id="IPR036514">
    <property type="entry name" value="SGNH_hydro_sf"/>
</dbReference>
<name>A0AAD9Y5I9_COLKA</name>